<evidence type="ECO:0000259" key="1">
    <source>
        <dbReference type="PROSITE" id="PS51186"/>
    </source>
</evidence>
<dbReference type="InParanoid" id="A0A165WA82"/>
<keyword evidence="3" id="KW-1185">Reference proteome</keyword>
<accession>A0A165WA82</accession>
<dbReference type="Pfam" id="PF08445">
    <property type="entry name" value="FR47"/>
    <property type="match status" value="1"/>
</dbReference>
<evidence type="ECO:0000313" key="3">
    <source>
        <dbReference type="Proteomes" id="UP000076761"/>
    </source>
</evidence>
<organism evidence="2 3">
    <name type="scientific">Neolentinus lepideus HHB14362 ss-1</name>
    <dbReference type="NCBI Taxonomy" id="1314782"/>
    <lineage>
        <taxon>Eukaryota</taxon>
        <taxon>Fungi</taxon>
        <taxon>Dikarya</taxon>
        <taxon>Basidiomycota</taxon>
        <taxon>Agaricomycotina</taxon>
        <taxon>Agaricomycetes</taxon>
        <taxon>Gloeophyllales</taxon>
        <taxon>Gloeophyllaceae</taxon>
        <taxon>Neolentinus</taxon>
    </lineage>
</organism>
<dbReference type="PROSITE" id="PS51186">
    <property type="entry name" value="GNAT"/>
    <property type="match status" value="1"/>
</dbReference>
<proteinExistence type="predicted"/>
<dbReference type="Proteomes" id="UP000076761">
    <property type="component" value="Unassembled WGS sequence"/>
</dbReference>
<protein>
    <recommendedName>
        <fullName evidence="1">N-acetyltransferase domain-containing protein</fullName>
    </recommendedName>
</protein>
<sequence>MPIPSILTSRPSTQHYYSPSSIPVSVLDVLRKDIDTERNTNIILPHLIKCLEKERLGEPLPPNQIWIASQRGGLLDFFLSCTEGPMGPYPIFISTTASLSQLLDPNYVQSSVAALIHELLRADVPRERVFSVFAPEPVTKAFARLWTDLTNIPLARDPEYYAATFSYCTVTSFIDKRMPFYDGFTFSLRPAVERDIPIIAGLGKSFSETSPPFLLSFEQALEEARVLVHDHQIWVHEISQGHEPPDIASIVAFTRVSQNVAAITKVYTNPRWRNKGCAVRLVRRVTKHLLKIKQAVVLYVSHGNPATRVYDQVGFVGLRDNSHEFPGVDRWLELGFDQRYVDLGHW</sequence>
<reference evidence="2 3" key="1">
    <citation type="journal article" date="2016" name="Mol. Biol. Evol.">
        <title>Comparative Genomics of Early-Diverging Mushroom-Forming Fungi Provides Insights into the Origins of Lignocellulose Decay Capabilities.</title>
        <authorList>
            <person name="Nagy L.G."/>
            <person name="Riley R."/>
            <person name="Tritt A."/>
            <person name="Adam C."/>
            <person name="Daum C."/>
            <person name="Floudas D."/>
            <person name="Sun H."/>
            <person name="Yadav J.S."/>
            <person name="Pangilinan J."/>
            <person name="Larsson K.H."/>
            <person name="Matsuura K."/>
            <person name="Barry K."/>
            <person name="Labutti K."/>
            <person name="Kuo R."/>
            <person name="Ohm R.A."/>
            <person name="Bhattacharya S.S."/>
            <person name="Shirouzu T."/>
            <person name="Yoshinaga Y."/>
            <person name="Martin F.M."/>
            <person name="Grigoriev I.V."/>
            <person name="Hibbett D.S."/>
        </authorList>
    </citation>
    <scope>NUCLEOTIDE SEQUENCE [LARGE SCALE GENOMIC DNA]</scope>
    <source>
        <strain evidence="2 3">HHB14362 ss-1</strain>
    </source>
</reference>
<gene>
    <name evidence="2" type="ORF">NEOLEDRAFT_44978</name>
</gene>
<dbReference type="GO" id="GO:0016747">
    <property type="term" value="F:acyltransferase activity, transferring groups other than amino-acyl groups"/>
    <property type="evidence" value="ECO:0007669"/>
    <property type="project" value="InterPro"/>
</dbReference>
<dbReference type="AlphaFoldDB" id="A0A165WA82"/>
<feature type="domain" description="N-acetyltransferase" evidence="1">
    <location>
        <begin position="186"/>
        <end position="337"/>
    </location>
</feature>
<name>A0A165WA82_9AGAM</name>
<dbReference type="InterPro" id="IPR013653">
    <property type="entry name" value="GCN5-like_dom"/>
</dbReference>
<dbReference type="EMBL" id="KV425551">
    <property type="protein sequence ID" value="KZT30898.1"/>
    <property type="molecule type" value="Genomic_DNA"/>
</dbReference>
<dbReference type="Gene3D" id="3.40.630.30">
    <property type="match status" value="1"/>
</dbReference>
<dbReference type="InterPro" id="IPR000182">
    <property type="entry name" value="GNAT_dom"/>
</dbReference>
<evidence type="ECO:0000313" key="2">
    <source>
        <dbReference type="EMBL" id="KZT30898.1"/>
    </source>
</evidence>
<dbReference type="STRING" id="1314782.A0A165WA82"/>
<dbReference type="InterPro" id="IPR016181">
    <property type="entry name" value="Acyl_CoA_acyltransferase"/>
</dbReference>
<dbReference type="OrthoDB" id="5372118at2759"/>
<dbReference type="SUPFAM" id="SSF55729">
    <property type="entry name" value="Acyl-CoA N-acyltransferases (Nat)"/>
    <property type="match status" value="1"/>
</dbReference>